<evidence type="ECO:0000256" key="4">
    <source>
        <dbReference type="ARBA" id="ARBA00022692"/>
    </source>
</evidence>
<organism evidence="11 12">
    <name type="scientific">Dimorphilus gyrociliatus</name>
    <dbReference type="NCBI Taxonomy" id="2664684"/>
    <lineage>
        <taxon>Eukaryota</taxon>
        <taxon>Metazoa</taxon>
        <taxon>Spiralia</taxon>
        <taxon>Lophotrochozoa</taxon>
        <taxon>Annelida</taxon>
        <taxon>Polychaeta</taxon>
        <taxon>Polychaeta incertae sedis</taxon>
        <taxon>Dinophilidae</taxon>
        <taxon>Dimorphilus</taxon>
    </lineage>
</organism>
<evidence type="ECO:0000256" key="10">
    <source>
        <dbReference type="ARBA" id="ARBA00023180"/>
    </source>
</evidence>
<evidence type="ECO:0000256" key="3">
    <source>
        <dbReference type="ARBA" id="ARBA00022679"/>
    </source>
</evidence>
<dbReference type="PANTHER" id="PTHR12129:SF17">
    <property type="entry name" value="HEPARAN SULFATE 2-O-SULFOTRANSFERASE 1"/>
    <property type="match status" value="1"/>
</dbReference>
<keyword evidence="12" id="KW-1185">Reference proteome</keyword>
<gene>
    <name evidence="11" type="ORF">DGYR_LOCUS9466</name>
</gene>
<dbReference type="Pfam" id="PF03567">
    <property type="entry name" value="Sulfotransfer_2"/>
    <property type="match status" value="1"/>
</dbReference>
<dbReference type="FunFam" id="3.40.50.300:FF:001418">
    <property type="entry name" value="Heparan sulfate 2-o-sulfotransferase"/>
    <property type="match status" value="1"/>
</dbReference>
<comment type="caution">
    <text evidence="11">The sequence shown here is derived from an EMBL/GenBank/DDBJ whole genome shotgun (WGS) entry which is preliminary data.</text>
</comment>
<proteinExistence type="inferred from homology"/>
<reference evidence="11 12" key="1">
    <citation type="submission" date="2020-08" db="EMBL/GenBank/DDBJ databases">
        <authorList>
            <person name="Hejnol A."/>
        </authorList>
    </citation>
    <scope>NUCLEOTIDE SEQUENCE [LARGE SCALE GENOMIC DNA]</scope>
</reference>
<dbReference type="GO" id="GO:0004394">
    <property type="term" value="F:heparan sulfate 2-sulfotransferase activity"/>
    <property type="evidence" value="ECO:0007669"/>
    <property type="project" value="TreeGrafter"/>
</dbReference>
<dbReference type="GO" id="GO:0000139">
    <property type="term" value="C:Golgi membrane"/>
    <property type="evidence" value="ECO:0007669"/>
    <property type="project" value="UniProtKB-SubCell"/>
</dbReference>
<evidence type="ECO:0000256" key="8">
    <source>
        <dbReference type="ARBA" id="ARBA00023136"/>
    </source>
</evidence>
<dbReference type="EMBL" id="CAJFCJ010000014">
    <property type="protein sequence ID" value="CAD5121521.1"/>
    <property type="molecule type" value="Genomic_DNA"/>
</dbReference>
<keyword evidence="10" id="KW-0325">Glycoprotein</keyword>
<protein>
    <submittedName>
        <fullName evidence="11">DgyrCDS10022</fullName>
    </submittedName>
</protein>
<keyword evidence="7" id="KW-0333">Golgi apparatus</keyword>
<keyword evidence="8" id="KW-0472">Membrane</keyword>
<keyword evidence="3" id="KW-0808">Transferase</keyword>
<accession>A0A7I8W428</accession>
<evidence type="ECO:0000256" key="7">
    <source>
        <dbReference type="ARBA" id="ARBA00023034"/>
    </source>
</evidence>
<dbReference type="GO" id="GO:0009101">
    <property type="term" value="P:glycoprotein biosynthetic process"/>
    <property type="evidence" value="ECO:0007669"/>
    <property type="project" value="UniProtKB-ARBA"/>
</dbReference>
<evidence type="ECO:0000256" key="5">
    <source>
        <dbReference type="ARBA" id="ARBA00022968"/>
    </source>
</evidence>
<keyword evidence="9" id="KW-1015">Disulfide bond</keyword>
<keyword evidence="5" id="KW-0735">Signal-anchor</keyword>
<dbReference type="PANTHER" id="PTHR12129">
    <property type="entry name" value="HEPARAN SULFATE 2-O-SULFOTRANSFERASE"/>
    <property type="match status" value="1"/>
</dbReference>
<dbReference type="Gene3D" id="3.40.50.300">
    <property type="entry name" value="P-loop containing nucleotide triphosphate hydrolases"/>
    <property type="match status" value="1"/>
</dbReference>
<dbReference type="AlphaFoldDB" id="A0A7I8W428"/>
<dbReference type="Proteomes" id="UP000549394">
    <property type="component" value="Unassembled WGS sequence"/>
</dbReference>
<comment type="subcellular location">
    <subcellularLocation>
        <location evidence="1">Golgi apparatus membrane</location>
        <topology evidence="1">Single-pass type II membrane protein</topology>
    </subcellularLocation>
</comment>
<keyword evidence="4" id="KW-0812">Transmembrane</keyword>
<keyword evidence="6" id="KW-1133">Transmembrane helix</keyword>
<evidence type="ECO:0000256" key="2">
    <source>
        <dbReference type="ARBA" id="ARBA00010569"/>
    </source>
</evidence>
<dbReference type="InterPro" id="IPR007734">
    <property type="entry name" value="Heparan_SO4_2-O-STrfase"/>
</dbReference>
<dbReference type="InterPro" id="IPR027417">
    <property type="entry name" value="P-loop_NTPase"/>
</dbReference>
<evidence type="ECO:0000313" key="11">
    <source>
        <dbReference type="EMBL" id="CAD5121521.1"/>
    </source>
</evidence>
<sequence length="235" mass="27751">MRFAQNISKWVAKKPALYHGHIAYLDFSKLGEGLIKPIYINIIRDPLERLVSYYYFLRNGDDFRPHLKRRKSGNKESFDECAEKDGKDCDPENLWMQIPFFCGHAAECWYPGSNWALEQAKYNLVNNYLVVGLTEELNDFVAVLEAVLPRFFKGATHLYGTGRKSHLRKTFNKLPVSEETINKFQDSPIWKLENEFYQFAKYHFHFIKKRTFALLKDGHLQQQPSQFSFEKIRPR</sequence>
<dbReference type="SUPFAM" id="SSF52540">
    <property type="entry name" value="P-loop containing nucleoside triphosphate hydrolases"/>
    <property type="match status" value="1"/>
</dbReference>
<evidence type="ECO:0000256" key="1">
    <source>
        <dbReference type="ARBA" id="ARBA00004323"/>
    </source>
</evidence>
<evidence type="ECO:0000256" key="6">
    <source>
        <dbReference type="ARBA" id="ARBA00022989"/>
    </source>
</evidence>
<comment type="similarity">
    <text evidence="2">Belongs to the sulfotransferase 3 family.</text>
</comment>
<dbReference type="InterPro" id="IPR005331">
    <property type="entry name" value="Sulfotransferase"/>
</dbReference>
<evidence type="ECO:0000313" key="12">
    <source>
        <dbReference type="Proteomes" id="UP000549394"/>
    </source>
</evidence>
<name>A0A7I8W428_9ANNE</name>
<evidence type="ECO:0000256" key="9">
    <source>
        <dbReference type="ARBA" id="ARBA00023157"/>
    </source>
</evidence>
<dbReference type="OrthoDB" id="10019582at2759"/>